<accession>A0A0K8MFI7</accession>
<evidence type="ECO:0000256" key="6">
    <source>
        <dbReference type="ARBA" id="ARBA00023146"/>
    </source>
</evidence>
<evidence type="ECO:0000256" key="5">
    <source>
        <dbReference type="ARBA" id="ARBA00022917"/>
    </source>
</evidence>
<feature type="binding site" evidence="8">
    <location>
        <begin position="9"/>
        <end position="11"/>
    </location>
    <ligand>
        <name>ATP</name>
        <dbReference type="ChEBI" id="CHEBI:30616"/>
    </ligand>
</feature>
<dbReference type="Proteomes" id="UP000036771">
    <property type="component" value="Unassembled WGS sequence"/>
</dbReference>
<dbReference type="GO" id="GO:0004830">
    <property type="term" value="F:tryptophan-tRNA ligase activity"/>
    <property type="evidence" value="ECO:0007669"/>
    <property type="project" value="UniProtKB-UniRule"/>
</dbReference>
<feature type="binding site" evidence="8">
    <location>
        <position position="133"/>
    </location>
    <ligand>
        <name>L-tryptophan</name>
        <dbReference type="ChEBI" id="CHEBI:57912"/>
    </ligand>
</feature>
<feature type="binding site" evidence="8">
    <location>
        <position position="185"/>
    </location>
    <ligand>
        <name>ATP</name>
        <dbReference type="ChEBI" id="CHEBI:30616"/>
    </ligand>
</feature>
<dbReference type="Pfam" id="PF00579">
    <property type="entry name" value="tRNA-synt_1b"/>
    <property type="match status" value="1"/>
</dbReference>
<dbReference type="AlphaFoldDB" id="A0A0K8MFI7"/>
<reference evidence="10 11" key="1">
    <citation type="submission" date="2015-03" db="EMBL/GenBank/DDBJ databases">
        <title>Caedibacter varicaedens, whole genome shotgun sequence.</title>
        <authorList>
            <person name="Suzuki H."/>
            <person name="Dapper A.L."/>
            <person name="Gibson A.K."/>
            <person name="Jackson C."/>
            <person name="Lee H."/>
            <person name="Pejaver V.R."/>
            <person name="Doak T."/>
            <person name="Lynch M."/>
        </authorList>
    </citation>
    <scope>NUCLEOTIDE SEQUENCE [LARGE SCALE GENOMIC DNA]</scope>
</reference>
<dbReference type="EC" id="6.1.1.2" evidence="8"/>
<dbReference type="InterPro" id="IPR002306">
    <property type="entry name" value="Trp-tRNA-ligase"/>
</dbReference>
<dbReference type="CDD" id="cd00806">
    <property type="entry name" value="TrpRS_core"/>
    <property type="match status" value="1"/>
</dbReference>
<dbReference type="OrthoDB" id="9801042at2"/>
<keyword evidence="4 8" id="KW-0067">ATP-binding</keyword>
<feature type="short sequence motif" description="'HIGH' region" evidence="8">
    <location>
        <begin position="10"/>
        <end position="18"/>
    </location>
</feature>
<dbReference type="STRING" id="1629334.Cva_01313"/>
<evidence type="ECO:0000256" key="9">
    <source>
        <dbReference type="RuleBase" id="RU363036"/>
    </source>
</evidence>
<comment type="similarity">
    <text evidence="1 8 9">Belongs to the class-I aminoacyl-tRNA synthetase family.</text>
</comment>
<dbReference type="FunFam" id="3.40.50.620:FF:000082">
    <property type="entry name" value="MSW1p Mitochondrial tryptophanyl-tRNA synthetase"/>
    <property type="match status" value="1"/>
</dbReference>
<dbReference type="PANTHER" id="PTHR43766:SF1">
    <property type="entry name" value="TRYPTOPHAN--TRNA LIGASE, MITOCHONDRIAL"/>
    <property type="match status" value="1"/>
</dbReference>
<dbReference type="GO" id="GO:0006436">
    <property type="term" value="P:tryptophanyl-tRNA aminoacylation"/>
    <property type="evidence" value="ECO:0007669"/>
    <property type="project" value="UniProtKB-UniRule"/>
</dbReference>
<feature type="binding site" evidence="8">
    <location>
        <begin position="145"/>
        <end position="147"/>
    </location>
    <ligand>
        <name>ATP</name>
        <dbReference type="ChEBI" id="CHEBI:30616"/>
    </ligand>
</feature>
<dbReference type="EMBL" id="BBVC01000074">
    <property type="protein sequence ID" value="GAO98649.1"/>
    <property type="molecule type" value="Genomic_DNA"/>
</dbReference>
<evidence type="ECO:0000313" key="10">
    <source>
        <dbReference type="EMBL" id="GAO98649.1"/>
    </source>
</evidence>
<dbReference type="NCBIfam" id="TIGR00233">
    <property type="entry name" value="trpS"/>
    <property type="match status" value="1"/>
</dbReference>
<name>A0A0K8MFI7_9PROT</name>
<dbReference type="GO" id="GO:0005524">
    <property type="term" value="F:ATP binding"/>
    <property type="evidence" value="ECO:0007669"/>
    <property type="project" value="UniProtKB-UniRule"/>
</dbReference>
<comment type="catalytic activity">
    <reaction evidence="7 8">
        <text>tRNA(Trp) + L-tryptophan + ATP = L-tryptophyl-tRNA(Trp) + AMP + diphosphate + H(+)</text>
        <dbReference type="Rhea" id="RHEA:24080"/>
        <dbReference type="Rhea" id="RHEA-COMP:9671"/>
        <dbReference type="Rhea" id="RHEA-COMP:9705"/>
        <dbReference type="ChEBI" id="CHEBI:15378"/>
        <dbReference type="ChEBI" id="CHEBI:30616"/>
        <dbReference type="ChEBI" id="CHEBI:33019"/>
        <dbReference type="ChEBI" id="CHEBI:57912"/>
        <dbReference type="ChEBI" id="CHEBI:78442"/>
        <dbReference type="ChEBI" id="CHEBI:78535"/>
        <dbReference type="ChEBI" id="CHEBI:456215"/>
        <dbReference type="EC" id="6.1.1.2"/>
    </reaction>
</comment>
<dbReference type="PRINTS" id="PR01039">
    <property type="entry name" value="TRNASYNTHTRP"/>
</dbReference>
<dbReference type="Gene3D" id="1.10.240.10">
    <property type="entry name" value="Tyrosyl-Transfer RNA Synthetase"/>
    <property type="match status" value="1"/>
</dbReference>
<keyword evidence="2 8" id="KW-0436">Ligase</keyword>
<evidence type="ECO:0000256" key="2">
    <source>
        <dbReference type="ARBA" id="ARBA00022598"/>
    </source>
</evidence>
<evidence type="ECO:0000256" key="3">
    <source>
        <dbReference type="ARBA" id="ARBA00022741"/>
    </source>
</evidence>
<organism evidence="10 11">
    <name type="scientific">Caedimonas varicaedens</name>
    <dbReference type="NCBI Taxonomy" id="1629334"/>
    <lineage>
        <taxon>Bacteria</taxon>
        <taxon>Pseudomonadati</taxon>
        <taxon>Pseudomonadota</taxon>
        <taxon>Alphaproteobacteria</taxon>
        <taxon>Holosporales</taxon>
        <taxon>Caedimonadaceae</taxon>
        <taxon>Caedimonas</taxon>
    </lineage>
</organism>
<dbReference type="SUPFAM" id="SSF52374">
    <property type="entry name" value="Nucleotidylyl transferase"/>
    <property type="match status" value="1"/>
</dbReference>
<feature type="binding site" evidence="8">
    <location>
        <begin position="17"/>
        <end position="18"/>
    </location>
    <ligand>
        <name>ATP</name>
        <dbReference type="ChEBI" id="CHEBI:30616"/>
    </ligand>
</feature>
<comment type="subcellular location">
    <subcellularLocation>
        <location evidence="8">Cytoplasm</location>
    </subcellularLocation>
</comment>
<dbReference type="InterPro" id="IPR014729">
    <property type="entry name" value="Rossmann-like_a/b/a_fold"/>
</dbReference>
<gene>
    <name evidence="8 10" type="primary">trpS</name>
    <name evidence="10" type="ORF">Cva_01313</name>
</gene>
<dbReference type="PANTHER" id="PTHR43766">
    <property type="entry name" value="TRYPTOPHAN--TRNA LIGASE, MITOCHONDRIAL"/>
    <property type="match status" value="1"/>
</dbReference>
<dbReference type="HAMAP" id="MF_00140_B">
    <property type="entry name" value="Trp_tRNA_synth_B"/>
    <property type="match status" value="1"/>
</dbReference>
<dbReference type="GO" id="GO:0005829">
    <property type="term" value="C:cytosol"/>
    <property type="evidence" value="ECO:0007669"/>
    <property type="project" value="TreeGrafter"/>
</dbReference>
<evidence type="ECO:0000313" key="11">
    <source>
        <dbReference type="Proteomes" id="UP000036771"/>
    </source>
</evidence>
<dbReference type="InterPro" id="IPR001412">
    <property type="entry name" value="aa-tRNA-synth_I_CS"/>
</dbReference>
<sequence length="332" mass="37126">MSRVFSGIQPSGNLTLGNYLGAIKNWVPMQDNNNCLFCIVDLHAITIPQDPGLLRQATREAVASLIASGINPKKSTLFIQSQVSAHSELSWILSCFTPLGWLNRMTQFKDKAGKNREQACLGLYAYPVLMAADVLIYKATHVPVGEDQKQHLELTRDIAGAFNRYFNVDHFPLPEPLIQGPAPRVMSLRDGTRKMSKSDPSDFSRIHLLDDAETIALKIRKAKTDPNPLPYDVKELENRPEAQNLVTIYGALANKTVPDVLKDFAEAPFSIFKPALTELIVSVLNPIREDILRLLKDPHMLDLCLREGKEQAQEISEKNLSEIQELVGFLKN</sequence>
<keyword evidence="11" id="KW-1185">Reference proteome</keyword>
<dbReference type="InterPro" id="IPR024109">
    <property type="entry name" value="Trp-tRNA-ligase_bac-type"/>
</dbReference>
<protein>
    <recommendedName>
        <fullName evidence="8">Tryptophan--tRNA ligase</fullName>
        <ecNumber evidence="8">6.1.1.2</ecNumber>
    </recommendedName>
    <alternativeName>
        <fullName evidence="8">Tryptophanyl-tRNA synthetase</fullName>
        <shortName evidence="8">TrpRS</shortName>
    </alternativeName>
</protein>
<feature type="short sequence motif" description="'KMSKS' region" evidence="8">
    <location>
        <begin position="194"/>
        <end position="198"/>
    </location>
</feature>
<evidence type="ECO:0000256" key="7">
    <source>
        <dbReference type="ARBA" id="ARBA00049929"/>
    </source>
</evidence>
<comment type="caution">
    <text evidence="10">The sequence shown here is derived from an EMBL/GenBank/DDBJ whole genome shotgun (WGS) entry which is preliminary data.</text>
</comment>
<dbReference type="PROSITE" id="PS00178">
    <property type="entry name" value="AA_TRNA_LIGASE_I"/>
    <property type="match status" value="1"/>
</dbReference>
<evidence type="ECO:0000256" key="8">
    <source>
        <dbReference type="HAMAP-Rule" id="MF_00140"/>
    </source>
</evidence>
<dbReference type="Gene3D" id="3.40.50.620">
    <property type="entry name" value="HUPs"/>
    <property type="match status" value="1"/>
</dbReference>
<dbReference type="InterPro" id="IPR050203">
    <property type="entry name" value="Trp-tRNA_synthetase"/>
</dbReference>
<evidence type="ECO:0000256" key="4">
    <source>
        <dbReference type="ARBA" id="ARBA00022840"/>
    </source>
</evidence>
<comment type="subunit">
    <text evidence="8">Homodimer.</text>
</comment>
<comment type="function">
    <text evidence="8">Catalyzes the attachment of tryptophan to tRNA(Trp).</text>
</comment>
<evidence type="ECO:0000256" key="1">
    <source>
        <dbReference type="ARBA" id="ARBA00005594"/>
    </source>
</evidence>
<proteinExistence type="inferred from homology"/>
<dbReference type="InterPro" id="IPR002305">
    <property type="entry name" value="aa-tRNA-synth_Ic"/>
</dbReference>
<keyword evidence="8" id="KW-0963">Cytoplasm</keyword>
<keyword evidence="5 8" id="KW-0648">Protein biosynthesis</keyword>
<keyword evidence="6 8" id="KW-0030">Aminoacyl-tRNA synthetase</keyword>
<keyword evidence="3 8" id="KW-0547">Nucleotide-binding</keyword>
<feature type="binding site" evidence="8">
    <location>
        <begin position="194"/>
        <end position="198"/>
    </location>
    <ligand>
        <name>ATP</name>
        <dbReference type="ChEBI" id="CHEBI:30616"/>
    </ligand>
</feature>